<keyword evidence="3" id="KW-0804">Transcription</keyword>
<dbReference type="SUPFAM" id="SSF46689">
    <property type="entry name" value="Homeodomain-like"/>
    <property type="match status" value="1"/>
</dbReference>
<sequence>MQRPALSPERIIEAAAQVADEGGLTAVSMRSVGRQLDVEAMSLYHHVPSKQALLDRLADWVVTQVDLPEIGTPWRRALTGLCDSARAVYSRHPWAISLIDSRATPGHALLRHHDQVLGCLLADGFSMALAAHAYSAVDSYVFGFVLTELQLPFRPGDAESFTEELALPTEDYPHMARLLTELVVGQNYDFGNEFSYGLGLILDQLEVRLADDQAGA</sequence>
<evidence type="ECO:0000259" key="5">
    <source>
        <dbReference type="PROSITE" id="PS50977"/>
    </source>
</evidence>
<dbReference type="Proteomes" id="UP001056455">
    <property type="component" value="Chromosome"/>
</dbReference>
<gene>
    <name evidence="6" type="ORF">NF556_01490</name>
</gene>
<accession>A0ABY4YUD4</accession>
<dbReference type="PROSITE" id="PS50977">
    <property type="entry name" value="HTH_TETR_2"/>
    <property type="match status" value="1"/>
</dbReference>
<evidence type="ECO:0000256" key="4">
    <source>
        <dbReference type="PROSITE-ProRule" id="PRU00335"/>
    </source>
</evidence>
<evidence type="ECO:0000313" key="7">
    <source>
        <dbReference type="Proteomes" id="UP001056455"/>
    </source>
</evidence>
<dbReference type="Pfam" id="PF02909">
    <property type="entry name" value="TetR_C_1"/>
    <property type="match status" value="1"/>
</dbReference>
<proteinExistence type="predicted"/>
<evidence type="ECO:0000313" key="6">
    <source>
        <dbReference type="EMBL" id="USQ80365.1"/>
    </source>
</evidence>
<keyword evidence="2 4" id="KW-0238">DNA-binding</keyword>
<feature type="DNA-binding region" description="H-T-H motif" evidence="4">
    <location>
        <begin position="28"/>
        <end position="47"/>
    </location>
</feature>
<dbReference type="PANTHER" id="PTHR30055:SF151">
    <property type="entry name" value="TRANSCRIPTIONAL REGULATORY PROTEIN"/>
    <property type="match status" value="1"/>
</dbReference>
<keyword evidence="1" id="KW-0805">Transcription regulation</keyword>
<name>A0ABY4YUD4_9MICO</name>
<dbReference type="EMBL" id="CP099489">
    <property type="protein sequence ID" value="USQ80365.1"/>
    <property type="molecule type" value="Genomic_DNA"/>
</dbReference>
<evidence type="ECO:0000256" key="1">
    <source>
        <dbReference type="ARBA" id="ARBA00023015"/>
    </source>
</evidence>
<dbReference type="Pfam" id="PF00440">
    <property type="entry name" value="TetR_N"/>
    <property type="match status" value="1"/>
</dbReference>
<dbReference type="SUPFAM" id="SSF48498">
    <property type="entry name" value="Tetracyclin repressor-like, C-terminal domain"/>
    <property type="match status" value="1"/>
</dbReference>
<keyword evidence="7" id="KW-1185">Reference proteome</keyword>
<reference evidence="6" key="1">
    <citation type="submission" date="2022-06" db="EMBL/GenBank/DDBJ databases">
        <title>Ornithinimicrobium HY1793.</title>
        <authorList>
            <person name="Huang Y."/>
        </authorList>
    </citation>
    <scope>NUCLEOTIDE SEQUENCE</scope>
    <source>
        <strain evidence="6">HY1793</strain>
    </source>
</reference>
<dbReference type="InterPro" id="IPR036271">
    <property type="entry name" value="Tet_transcr_reg_TetR-rel_C_sf"/>
</dbReference>
<dbReference type="PANTHER" id="PTHR30055">
    <property type="entry name" value="HTH-TYPE TRANSCRIPTIONAL REGULATOR RUTR"/>
    <property type="match status" value="1"/>
</dbReference>
<dbReference type="InterPro" id="IPR001647">
    <property type="entry name" value="HTH_TetR"/>
</dbReference>
<dbReference type="RefSeq" id="WP_252593741.1">
    <property type="nucleotide sequence ID" value="NZ_CP099489.1"/>
</dbReference>
<evidence type="ECO:0000256" key="2">
    <source>
        <dbReference type="ARBA" id="ARBA00023125"/>
    </source>
</evidence>
<protein>
    <submittedName>
        <fullName evidence="6">TetR/AcrR family transcriptional regulator</fullName>
    </submittedName>
</protein>
<dbReference type="Gene3D" id="1.10.10.60">
    <property type="entry name" value="Homeodomain-like"/>
    <property type="match status" value="1"/>
</dbReference>
<dbReference type="InterPro" id="IPR009057">
    <property type="entry name" value="Homeodomain-like_sf"/>
</dbReference>
<feature type="domain" description="HTH tetR-type" evidence="5">
    <location>
        <begin position="5"/>
        <end position="65"/>
    </location>
</feature>
<dbReference type="InterPro" id="IPR050109">
    <property type="entry name" value="HTH-type_TetR-like_transc_reg"/>
</dbReference>
<dbReference type="InterPro" id="IPR004111">
    <property type="entry name" value="Repressor_TetR_C"/>
</dbReference>
<organism evidence="6 7">
    <name type="scientific">Ornithinimicrobium faecis</name>
    <dbReference type="NCBI Taxonomy" id="2934158"/>
    <lineage>
        <taxon>Bacteria</taxon>
        <taxon>Bacillati</taxon>
        <taxon>Actinomycetota</taxon>
        <taxon>Actinomycetes</taxon>
        <taxon>Micrococcales</taxon>
        <taxon>Ornithinimicrobiaceae</taxon>
        <taxon>Ornithinimicrobium</taxon>
    </lineage>
</organism>
<evidence type="ECO:0000256" key="3">
    <source>
        <dbReference type="ARBA" id="ARBA00023163"/>
    </source>
</evidence>
<dbReference type="Gene3D" id="1.10.357.10">
    <property type="entry name" value="Tetracycline Repressor, domain 2"/>
    <property type="match status" value="1"/>
</dbReference>